<evidence type="ECO:0000313" key="4">
    <source>
        <dbReference type="Proteomes" id="UP000053328"/>
    </source>
</evidence>
<protein>
    <recommendedName>
        <fullName evidence="2">Myb-like DNA-binding domain-containing protein</fullName>
    </recommendedName>
</protein>
<dbReference type="EMBL" id="KN847494">
    <property type="protein sequence ID" value="KIW16641.1"/>
    <property type="molecule type" value="Genomic_DNA"/>
</dbReference>
<proteinExistence type="predicted"/>
<dbReference type="AlphaFoldDB" id="A0A0D1YNH8"/>
<dbReference type="HOGENOM" id="CLU_120083_0_0_1"/>
<feature type="domain" description="Myb-like DNA-binding" evidence="2">
    <location>
        <begin position="13"/>
        <end position="56"/>
    </location>
</feature>
<accession>A0A0D1YNH8</accession>
<organism evidence="3 4">
    <name type="scientific">Exophiala spinifera</name>
    <dbReference type="NCBI Taxonomy" id="91928"/>
    <lineage>
        <taxon>Eukaryota</taxon>
        <taxon>Fungi</taxon>
        <taxon>Dikarya</taxon>
        <taxon>Ascomycota</taxon>
        <taxon>Pezizomycotina</taxon>
        <taxon>Eurotiomycetes</taxon>
        <taxon>Chaetothyriomycetidae</taxon>
        <taxon>Chaetothyriales</taxon>
        <taxon>Herpotrichiellaceae</taxon>
        <taxon>Exophiala</taxon>
    </lineage>
</organism>
<dbReference type="Proteomes" id="UP000053328">
    <property type="component" value="Unassembled WGS sequence"/>
</dbReference>
<evidence type="ECO:0000313" key="3">
    <source>
        <dbReference type="EMBL" id="KIW16641.1"/>
    </source>
</evidence>
<reference evidence="3 4" key="1">
    <citation type="submission" date="2015-01" db="EMBL/GenBank/DDBJ databases">
        <title>The Genome Sequence of Exophiala spinifera CBS89968.</title>
        <authorList>
            <consortium name="The Broad Institute Genomics Platform"/>
            <person name="Cuomo C."/>
            <person name="de Hoog S."/>
            <person name="Gorbushina A."/>
            <person name="Stielow B."/>
            <person name="Teixiera M."/>
            <person name="Abouelleil A."/>
            <person name="Chapman S.B."/>
            <person name="Priest M."/>
            <person name="Young S.K."/>
            <person name="Wortman J."/>
            <person name="Nusbaum C."/>
            <person name="Birren B."/>
        </authorList>
    </citation>
    <scope>NUCLEOTIDE SEQUENCE [LARGE SCALE GENOMIC DNA]</scope>
    <source>
        <strain evidence="3 4">CBS 89968</strain>
    </source>
</reference>
<feature type="compositionally biased region" description="Basic and acidic residues" evidence="1">
    <location>
        <begin position="133"/>
        <end position="151"/>
    </location>
</feature>
<dbReference type="InterPro" id="IPR054505">
    <property type="entry name" value="Myb_DNA-bind_8"/>
</dbReference>
<feature type="compositionally biased region" description="Polar residues" evidence="1">
    <location>
        <begin position="74"/>
        <end position="84"/>
    </location>
</feature>
<name>A0A0D1YNH8_9EURO</name>
<feature type="compositionally biased region" description="Acidic residues" evidence="1">
    <location>
        <begin position="118"/>
        <end position="129"/>
    </location>
</feature>
<dbReference type="GeneID" id="27330912"/>
<gene>
    <name evidence="3" type="ORF">PV08_03829</name>
</gene>
<evidence type="ECO:0000259" key="2">
    <source>
        <dbReference type="Pfam" id="PF22980"/>
    </source>
</evidence>
<dbReference type="RefSeq" id="XP_016236857.1">
    <property type="nucleotide sequence ID" value="XM_016378180.1"/>
</dbReference>
<keyword evidence="4" id="KW-1185">Reference proteome</keyword>
<dbReference type="Pfam" id="PF22980">
    <property type="entry name" value="Myb_DNA-bind_8"/>
    <property type="match status" value="1"/>
</dbReference>
<dbReference type="VEuPathDB" id="FungiDB:PV08_03829"/>
<sequence length="151" mass="16587">MAPKPAPADPAAPDPQLQFIFSALKHSESLKINWEEVAKENGIGYARNAASKFKNFVEKQGLKYENNAIRSAGDVTTSTTPKNTPSRKRKVKGEDDSEDQTPTKRKGKATAALKNEKGEDDEVKDEDTTEQPVKAEEAKAEEAKAEVKDEN</sequence>
<dbReference type="OrthoDB" id="4120479at2759"/>
<feature type="region of interest" description="Disordered" evidence="1">
    <location>
        <begin position="66"/>
        <end position="151"/>
    </location>
</feature>
<evidence type="ECO:0000256" key="1">
    <source>
        <dbReference type="SAM" id="MobiDB-lite"/>
    </source>
</evidence>